<reference evidence="3" key="2">
    <citation type="submission" date="2021-04" db="EMBL/GenBank/DDBJ databases">
        <title>Complete Genome Sequences of Macrococcus spp. from dog and cattle.</title>
        <authorList>
            <person name="Schwendener S."/>
            <person name="Perreten V."/>
        </authorList>
    </citation>
    <scope>NUCLEOTIDE SEQUENCE</scope>
    <source>
        <strain evidence="3">Epi0143-OL</strain>
    </source>
</reference>
<keyword evidence="1" id="KW-1133">Transmembrane helix</keyword>
<reference evidence="2 4" key="1">
    <citation type="submission" date="2019-09" db="EMBL/GenBank/DDBJ databases">
        <authorList>
            <person name="Mazhar S."/>
            <person name="Altermann E."/>
            <person name="Hill C."/>
            <person name="Mcauliffe O."/>
        </authorList>
    </citation>
    <scope>NUCLEOTIDE SEQUENCE [LARGE SCALE GENOMIC DNA]</scope>
    <source>
        <strain evidence="2 4">ATCC 51831</strain>
    </source>
</reference>
<sequence length="100" mass="11356">MYKGHKFFYLSIICVLLSIFLSVHNPVIKSLFGSINAIILFTGLVNAILLVISIVLIDKAIKHPEQSSEGVYRWTKVWPWVILVVIIYHLLSGLFLFGII</sequence>
<evidence type="ECO:0000313" key="5">
    <source>
        <dbReference type="Proteomes" id="UP001057381"/>
    </source>
</evidence>
<evidence type="ECO:0000313" key="3">
    <source>
        <dbReference type="EMBL" id="UTH13257.1"/>
    </source>
</evidence>
<dbReference type="Proteomes" id="UP000295735">
    <property type="component" value="Unassembled WGS sequence"/>
</dbReference>
<feature type="transmembrane region" description="Helical" evidence="1">
    <location>
        <begin position="77"/>
        <end position="99"/>
    </location>
</feature>
<gene>
    <name evidence="2" type="ORF">ERX35_007650</name>
    <name evidence="3" type="ORF">KFV11_08280</name>
</gene>
<dbReference type="OrthoDB" id="2418242at2"/>
<feature type="transmembrane region" description="Helical" evidence="1">
    <location>
        <begin position="7"/>
        <end position="28"/>
    </location>
</feature>
<organism evidence="3 5">
    <name type="scientific">Macrococcus equipercicus</name>
    <dbReference type="NCBI Taxonomy" id="69967"/>
    <lineage>
        <taxon>Bacteria</taxon>
        <taxon>Bacillati</taxon>
        <taxon>Bacillota</taxon>
        <taxon>Bacilli</taxon>
        <taxon>Bacillales</taxon>
        <taxon>Staphylococcaceae</taxon>
        <taxon>Macrococcus</taxon>
    </lineage>
</organism>
<keyword evidence="4" id="KW-1185">Reference proteome</keyword>
<dbReference type="Proteomes" id="UP001057381">
    <property type="component" value="Chromosome"/>
</dbReference>
<keyword evidence="1" id="KW-0812">Transmembrane</keyword>
<dbReference type="EMBL" id="SCWC02000005">
    <property type="protein sequence ID" value="KAA1039080.1"/>
    <property type="molecule type" value="Genomic_DNA"/>
</dbReference>
<accession>A0A9Q9F0V7</accession>
<dbReference type="AlphaFoldDB" id="A0A9Q9F0V7"/>
<dbReference type="RefSeq" id="WP_149459338.1">
    <property type="nucleotide sequence ID" value="NZ_CP073809.1"/>
</dbReference>
<name>A0A9Q9F0V7_9STAP</name>
<keyword evidence="1" id="KW-0472">Membrane</keyword>
<evidence type="ECO:0000256" key="1">
    <source>
        <dbReference type="SAM" id="Phobius"/>
    </source>
</evidence>
<evidence type="ECO:0000313" key="4">
    <source>
        <dbReference type="Proteomes" id="UP000295735"/>
    </source>
</evidence>
<dbReference type="EMBL" id="CP073809">
    <property type="protein sequence ID" value="UTH13257.1"/>
    <property type="molecule type" value="Genomic_DNA"/>
</dbReference>
<protein>
    <submittedName>
        <fullName evidence="3">Uncharacterized protein</fullName>
    </submittedName>
</protein>
<feature type="transmembrane region" description="Helical" evidence="1">
    <location>
        <begin position="34"/>
        <end position="57"/>
    </location>
</feature>
<proteinExistence type="predicted"/>
<evidence type="ECO:0000313" key="2">
    <source>
        <dbReference type="EMBL" id="KAA1039080.1"/>
    </source>
</evidence>
<dbReference type="KEGG" id="mequ:KFV11_08280"/>